<organism evidence="3 4">
    <name type="scientific">Oryctes borbonicus</name>
    <dbReference type="NCBI Taxonomy" id="1629725"/>
    <lineage>
        <taxon>Eukaryota</taxon>
        <taxon>Metazoa</taxon>
        <taxon>Ecdysozoa</taxon>
        <taxon>Arthropoda</taxon>
        <taxon>Hexapoda</taxon>
        <taxon>Insecta</taxon>
        <taxon>Pterygota</taxon>
        <taxon>Neoptera</taxon>
        <taxon>Endopterygota</taxon>
        <taxon>Coleoptera</taxon>
        <taxon>Polyphaga</taxon>
        <taxon>Scarabaeiformia</taxon>
        <taxon>Scarabaeidae</taxon>
        <taxon>Dynastinae</taxon>
        <taxon>Oryctes</taxon>
    </lineage>
</organism>
<dbReference type="EMBL" id="LJIG01022639">
    <property type="protein sequence ID" value="KRT79498.1"/>
    <property type="molecule type" value="Genomic_DNA"/>
</dbReference>
<evidence type="ECO:0000256" key="1">
    <source>
        <dbReference type="PROSITE-ProRule" id="PRU00267"/>
    </source>
</evidence>
<feature type="DNA-binding region" description="HMG box" evidence="1">
    <location>
        <begin position="93"/>
        <end position="147"/>
    </location>
</feature>
<keyword evidence="1" id="KW-0238">DNA-binding</keyword>
<dbReference type="OrthoDB" id="6247875at2759"/>
<dbReference type="InterPro" id="IPR011333">
    <property type="entry name" value="SKP1/BTB/POZ_sf"/>
</dbReference>
<dbReference type="GO" id="GO:0003677">
    <property type="term" value="F:DNA binding"/>
    <property type="evidence" value="ECO:0007669"/>
    <property type="project" value="UniProtKB-UniRule"/>
</dbReference>
<reference evidence="3 4" key="1">
    <citation type="submission" date="2015-09" db="EMBL/GenBank/DDBJ databases">
        <title>Draft genome of the scarab beetle Oryctes borbonicus.</title>
        <authorList>
            <person name="Meyer J.M."/>
            <person name="Markov G.V."/>
            <person name="Baskaran P."/>
            <person name="Herrmann M."/>
            <person name="Sommer R.J."/>
            <person name="Roedelsperger C."/>
        </authorList>
    </citation>
    <scope>NUCLEOTIDE SEQUENCE [LARGE SCALE GENOMIC DNA]</scope>
    <source>
        <strain evidence="3">OB123</strain>
        <tissue evidence="3">Whole animal</tissue>
    </source>
</reference>
<keyword evidence="4" id="KW-1185">Reference proteome</keyword>
<dbReference type="Gene3D" id="3.30.710.10">
    <property type="entry name" value="Potassium Channel Kv1.1, Chain A"/>
    <property type="match status" value="1"/>
</dbReference>
<dbReference type="InterPro" id="IPR009071">
    <property type="entry name" value="HMG_box_dom"/>
</dbReference>
<dbReference type="Proteomes" id="UP000051574">
    <property type="component" value="Unassembled WGS sequence"/>
</dbReference>
<comment type="caution">
    <text evidence="3">The sequence shown here is derived from an EMBL/GenBank/DDBJ whole genome shotgun (WGS) entry which is preliminary data.</text>
</comment>
<dbReference type="PROSITE" id="PS50118">
    <property type="entry name" value="HMG_BOX_2"/>
    <property type="match status" value="1"/>
</dbReference>
<evidence type="ECO:0000313" key="3">
    <source>
        <dbReference type="EMBL" id="KRT79498.1"/>
    </source>
</evidence>
<name>A0A0T6AWI8_9SCAR</name>
<protein>
    <submittedName>
        <fullName evidence="3">BTB domain-containing protein</fullName>
    </submittedName>
</protein>
<dbReference type="Pfam" id="PF00505">
    <property type="entry name" value="HMG_box"/>
    <property type="match status" value="1"/>
</dbReference>
<proteinExistence type="predicted"/>
<gene>
    <name evidence="3" type="ORF">AMK59_6973</name>
</gene>
<evidence type="ECO:0000259" key="2">
    <source>
        <dbReference type="PROSITE" id="PS50118"/>
    </source>
</evidence>
<dbReference type="AlphaFoldDB" id="A0A0T6AWI8"/>
<sequence length="225" mass="25403">MLIQFMYRGEIIVREDEVQGVLKLSSELQIKGLSEAKFNSMFPQSINIPVKEKERMLEDNVPINDKKSSQKELNLDGDVKEVLTGSKPLPVKMSVPTNAFRLYMKVMQKKLSAIYPSESPADISARIVVLWTNMSYDEKIHFYKNAKWEVGESEASQTWSSSKDSGANVNVSSKRKRDIGVVRIIPQANVSTANNSSTIEIDDDIELIEDDSDPRIHKGRIHESS</sequence>
<keyword evidence="1" id="KW-0539">Nucleus</keyword>
<dbReference type="Gene3D" id="1.10.30.10">
    <property type="entry name" value="High mobility group box domain"/>
    <property type="match status" value="1"/>
</dbReference>
<evidence type="ECO:0000313" key="4">
    <source>
        <dbReference type="Proteomes" id="UP000051574"/>
    </source>
</evidence>
<feature type="domain" description="HMG box" evidence="2">
    <location>
        <begin position="93"/>
        <end position="147"/>
    </location>
</feature>
<accession>A0A0T6AWI8</accession>
<dbReference type="GO" id="GO:0005634">
    <property type="term" value="C:nucleus"/>
    <property type="evidence" value="ECO:0007669"/>
    <property type="project" value="UniProtKB-UniRule"/>
</dbReference>
<dbReference type="InterPro" id="IPR036910">
    <property type="entry name" value="HMG_box_dom_sf"/>
</dbReference>
<dbReference type="SUPFAM" id="SSF47095">
    <property type="entry name" value="HMG-box"/>
    <property type="match status" value="1"/>
</dbReference>